<name>A0A1I1YAY9_9RHOB</name>
<dbReference type="PANTHER" id="PTHR43584:SF8">
    <property type="entry name" value="N-ACETYLMURAMATE ALPHA-1-PHOSPHATE URIDYLYLTRANSFERASE"/>
    <property type="match status" value="1"/>
</dbReference>
<reference evidence="6" key="1">
    <citation type="submission" date="2016-10" db="EMBL/GenBank/DDBJ databases">
        <authorList>
            <person name="Varghese N."/>
            <person name="Submissions S."/>
        </authorList>
    </citation>
    <scope>NUCLEOTIDE SEQUENCE [LARGE SCALE GENOMIC DNA]</scope>
    <source>
        <strain evidence="6">DSM 11443</strain>
    </source>
</reference>
<evidence type="ECO:0000256" key="2">
    <source>
        <dbReference type="ARBA" id="ARBA00022695"/>
    </source>
</evidence>
<dbReference type="Proteomes" id="UP000198977">
    <property type="component" value="Unassembled WGS sequence"/>
</dbReference>
<dbReference type="RefSeq" id="WP_093923451.1">
    <property type="nucleotide sequence ID" value="NZ_FOMW01000005.1"/>
</dbReference>
<organism evidence="5 6">
    <name type="scientific">Sulfitobacter brevis</name>
    <dbReference type="NCBI Taxonomy" id="74348"/>
    <lineage>
        <taxon>Bacteria</taxon>
        <taxon>Pseudomonadati</taxon>
        <taxon>Pseudomonadota</taxon>
        <taxon>Alphaproteobacteria</taxon>
        <taxon>Rhodobacterales</taxon>
        <taxon>Roseobacteraceae</taxon>
        <taxon>Sulfitobacter</taxon>
    </lineage>
</organism>
<evidence type="ECO:0000259" key="4">
    <source>
        <dbReference type="Pfam" id="PF12804"/>
    </source>
</evidence>
<proteinExistence type="predicted"/>
<feature type="domain" description="MobA-like NTP transferase" evidence="4">
    <location>
        <begin position="11"/>
        <end position="131"/>
    </location>
</feature>
<dbReference type="GO" id="GO:0016779">
    <property type="term" value="F:nucleotidyltransferase activity"/>
    <property type="evidence" value="ECO:0007669"/>
    <property type="project" value="UniProtKB-KW"/>
</dbReference>
<evidence type="ECO:0000313" key="5">
    <source>
        <dbReference type="EMBL" id="SFE16764.1"/>
    </source>
</evidence>
<dbReference type="EMBL" id="FOMW01000005">
    <property type="protein sequence ID" value="SFE16764.1"/>
    <property type="molecule type" value="Genomic_DNA"/>
</dbReference>
<dbReference type="OrthoDB" id="9788272at2"/>
<keyword evidence="3" id="KW-0460">Magnesium</keyword>
<dbReference type="Gene3D" id="3.90.550.10">
    <property type="entry name" value="Spore Coat Polysaccharide Biosynthesis Protein SpsA, Chain A"/>
    <property type="match status" value="1"/>
</dbReference>
<dbReference type="PANTHER" id="PTHR43584">
    <property type="entry name" value="NUCLEOTIDYL TRANSFERASE"/>
    <property type="match status" value="1"/>
</dbReference>
<dbReference type="CDD" id="cd06422">
    <property type="entry name" value="NTP_transferase_like_1"/>
    <property type="match status" value="1"/>
</dbReference>
<keyword evidence="2 5" id="KW-0548">Nucleotidyltransferase</keyword>
<evidence type="ECO:0000256" key="3">
    <source>
        <dbReference type="ARBA" id="ARBA00022842"/>
    </source>
</evidence>
<dbReference type="AlphaFoldDB" id="A0A1I1YAY9"/>
<dbReference type="InterPro" id="IPR050065">
    <property type="entry name" value="GlmU-like"/>
</dbReference>
<dbReference type="SUPFAM" id="SSF53448">
    <property type="entry name" value="Nucleotide-diphospho-sugar transferases"/>
    <property type="match status" value="1"/>
</dbReference>
<gene>
    <name evidence="5" type="ORF">SAMN04488523_105199</name>
</gene>
<accession>A0A1I1YAY9</accession>
<protein>
    <submittedName>
        <fullName evidence="5">Mannose-1-phosphate guanylyltransferase</fullName>
    </submittedName>
</protein>
<dbReference type="InterPro" id="IPR029044">
    <property type="entry name" value="Nucleotide-diphossugar_trans"/>
</dbReference>
<dbReference type="Pfam" id="PF12804">
    <property type="entry name" value="NTP_transf_3"/>
    <property type="match status" value="1"/>
</dbReference>
<dbReference type="STRING" id="74348.SAMN04488523_105199"/>
<keyword evidence="1 5" id="KW-0808">Transferase</keyword>
<evidence type="ECO:0000256" key="1">
    <source>
        <dbReference type="ARBA" id="ARBA00022679"/>
    </source>
</evidence>
<dbReference type="InterPro" id="IPR025877">
    <property type="entry name" value="MobA-like_NTP_Trfase"/>
</dbReference>
<evidence type="ECO:0000313" key="6">
    <source>
        <dbReference type="Proteomes" id="UP000198977"/>
    </source>
</evidence>
<sequence>MHNHPSAVMMFAAGFGTRMKDLTLNQPKPMIEVAGKTLIDHTLDLVGAAGLTKVVANLHYKPQVLQGLLEKRGVQTLVETPEILETGGGLRNALPLLGDGPVFTTNTDAIWAGPNPLSLLARAWQPLKMDALLISVPLAQAVGHAGTGDFIIGEDGRLQRGPGVIYGGVQIIKTDLLAEIDASKFSLNVLWDRILQSQRLYGLIYPGNWCDVGHPDGIKLAEDMLAAQNV</sequence>
<keyword evidence="6" id="KW-1185">Reference proteome</keyword>